<evidence type="ECO:0000256" key="7">
    <source>
        <dbReference type="SAM" id="Phobius"/>
    </source>
</evidence>
<protein>
    <recommendedName>
        <fullName evidence="8">TECPR1-like DysF domain-containing protein</fullName>
    </recommendedName>
</protein>
<feature type="compositionally biased region" description="Low complexity" evidence="6">
    <location>
        <begin position="64"/>
        <end position="82"/>
    </location>
</feature>
<feature type="compositionally biased region" description="Low complexity" evidence="6">
    <location>
        <begin position="485"/>
        <end position="502"/>
    </location>
</feature>
<keyword evidence="4 7" id="KW-0472">Membrane</keyword>
<comment type="subcellular location">
    <subcellularLocation>
        <location evidence="1">Peroxisome membrane</location>
        <topology evidence="1">Multi-pass membrane protein</topology>
    </subcellularLocation>
</comment>
<feature type="region of interest" description="Disordered" evidence="6">
    <location>
        <begin position="481"/>
        <end position="511"/>
    </location>
</feature>
<dbReference type="InterPro" id="IPR052816">
    <property type="entry name" value="Peroxisomal_Membrane_PEX28-32"/>
</dbReference>
<dbReference type="OrthoDB" id="74314at2759"/>
<feature type="transmembrane region" description="Helical" evidence="7">
    <location>
        <begin position="254"/>
        <end position="272"/>
    </location>
</feature>
<evidence type="ECO:0000256" key="5">
    <source>
        <dbReference type="ARBA" id="ARBA00023140"/>
    </source>
</evidence>
<name>A0A9P8PY13_9ASCO</name>
<evidence type="ECO:0000256" key="1">
    <source>
        <dbReference type="ARBA" id="ARBA00004585"/>
    </source>
</evidence>
<dbReference type="Proteomes" id="UP000769528">
    <property type="component" value="Unassembled WGS sequence"/>
</dbReference>
<evidence type="ECO:0000256" key="6">
    <source>
        <dbReference type="SAM" id="MobiDB-lite"/>
    </source>
</evidence>
<feature type="transmembrane region" description="Helical" evidence="7">
    <location>
        <begin position="177"/>
        <end position="204"/>
    </location>
</feature>
<gene>
    <name evidence="9" type="ORF">WICMUC_001059</name>
</gene>
<dbReference type="EMBL" id="JAEUBF010000322">
    <property type="protein sequence ID" value="KAH3679319.1"/>
    <property type="molecule type" value="Genomic_DNA"/>
</dbReference>
<dbReference type="Pfam" id="PF06398">
    <property type="entry name" value="Pex24p"/>
    <property type="match status" value="1"/>
</dbReference>
<dbReference type="PANTHER" id="PTHR28304">
    <property type="entry name" value="PEROXISOMAL MEMBRANE PROTEIN PEX29"/>
    <property type="match status" value="1"/>
</dbReference>
<feature type="region of interest" description="Disordered" evidence="6">
    <location>
        <begin position="56"/>
        <end position="94"/>
    </location>
</feature>
<keyword evidence="10" id="KW-1185">Reference proteome</keyword>
<evidence type="ECO:0000313" key="9">
    <source>
        <dbReference type="EMBL" id="KAH3679319.1"/>
    </source>
</evidence>
<evidence type="ECO:0000256" key="4">
    <source>
        <dbReference type="ARBA" id="ARBA00023136"/>
    </source>
</evidence>
<dbReference type="GO" id="GO:0005778">
    <property type="term" value="C:peroxisomal membrane"/>
    <property type="evidence" value="ECO:0007669"/>
    <property type="project" value="UniProtKB-SubCell"/>
</dbReference>
<comment type="caution">
    <text evidence="9">The sequence shown here is derived from an EMBL/GenBank/DDBJ whole genome shotgun (WGS) entry which is preliminary data.</text>
</comment>
<accession>A0A9P8PY13</accession>
<reference evidence="9" key="2">
    <citation type="submission" date="2021-01" db="EMBL/GenBank/DDBJ databases">
        <authorList>
            <person name="Schikora-Tamarit M.A."/>
        </authorList>
    </citation>
    <scope>NUCLEOTIDE SEQUENCE</scope>
    <source>
        <strain evidence="9">CBS6341</strain>
    </source>
</reference>
<feature type="transmembrane region" description="Helical" evidence="7">
    <location>
        <begin position="304"/>
        <end position="326"/>
    </location>
</feature>
<evidence type="ECO:0000259" key="8">
    <source>
        <dbReference type="Pfam" id="PF06398"/>
    </source>
</evidence>
<feature type="domain" description="TECPR1-like DysF" evidence="8">
    <location>
        <begin position="136"/>
        <end position="525"/>
    </location>
</feature>
<evidence type="ECO:0000256" key="3">
    <source>
        <dbReference type="ARBA" id="ARBA00022989"/>
    </source>
</evidence>
<feature type="transmembrane region" description="Helical" evidence="7">
    <location>
        <begin position="279"/>
        <end position="298"/>
    </location>
</feature>
<sequence length="550" mass="65829">MDIPNFIKSWDIDPTKPKSSHSSNNVFGLVQDNISSFFNDKSNISNDEIKDNVSISSNKSTISQQQQHQQQQQQRQNQQSDQQHPEQPHQQHQQGNYMMDKLIEKFIMMALPSTTQESSSLRIQTRLKDMNGRPNLSVQIMSKNFIQLNSRLSVPFEIINEIIKFSNWENPRLTLSWLLIISNLIWYPQFIPLFILLTFCLIPMSQNFYELYKPDLNQIGSKLSETPIKNPYNVNPSNEFTREFLINLTDLQNFMLIYVNGWNFIVGIFNKFGNFSNELISSFIFLNLLIISIGYYLFHEIFWTIFLPFIKFLIILIIWLLIGINYPNYKDLFWQFIYSENTRIFYLQKSLIWEKHLNKFFEIQFKDEEQFEVEIFEIQKFNSHNNEWSNSIFTNDLFIKNLSNSRIFHESNNNNNNVIIMSNSLNRVKPPKNYEFINNSNWRIDLNSPEIWLNDNLIDLKNIRYQMDTKWVYDLENEYNDTNERNNNNANRDNKDNNNNNNDNDEQEDITIDGRGRYRRRRWLRQCIRASEEEDDDNYNHDHNESTSIK</sequence>
<dbReference type="PANTHER" id="PTHR28304:SF2">
    <property type="entry name" value="PEROXISOMAL MEMBRANE PROTEIN PEX29"/>
    <property type="match status" value="1"/>
</dbReference>
<proteinExistence type="predicted"/>
<organism evidence="9 10">
    <name type="scientific">Wickerhamomyces mucosus</name>
    <dbReference type="NCBI Taxonomy" id="1378264"/>
    <lineage>
        <taxon>Eukaryota</taxon>
        <taxon>Fungi</taxon>
        <taxon>Dikarya</taxon>
        <taxon>Ascomycota</taxon>
        <taxon>Saccharomycotina</taxon>
        <taxon>Saccharomycetes</taxon>
        <taxon>Phaffomycetales</taxon>
        <taxon>Wickerhamomycetaceae</taxon>
        <taxon>Wickerhamomyces</taxon>
    </lineage>
</organism>
<dbReference type="InterPro" id="IPR010482">
    <property type="entry name" value="TECPR1-like_DysF"/>
</dbReference>
<keyword evidence="5" id="KW-0576">Peroxisome</keyword>
<dbReference type="AlphaFoldDB" id="A0A9P8PY13"/>
<evidence type="ECO:0000313" key="10">
    <source>
        <dbReference type="Proteomes" id="UP000769528"/>
    </source>
</evidence>
<feature type="region of interest" description="Disordered" evidence="6">
    <location>
        <begin position="1"/>
        <end position="24"/>
    </location>
</feature>
<keyword evidence="2 7" id="KW-0812">Transmembrane</keyword>
<dbReference type="GO" id="GO:0007031">
    <property type="term" value="P:peroxisome organization"/>
    <property type="evidence" value="ECO:0007669"/>
    <property type="project" value="UniProtKB-ARBA"/>
</dbReference>
<keyword evidence="3 7" id="KW-1133">Transmembrane helix</keyword>
<evidence type="ECO:0000256" key="2">
    <source>
        <dbReference type="ARBA" id="ARBA00022692"/>
    </source>
</evidence>
<reference evidence="9" key="1">
    <citation type="journal article" date="2021" name="Open Biol.">
        <title>Shared evolutionary footprints suggest mitochondrial oxidative damage underlies multiple complex I losses in fungi.</title>
        <authorList>
            <person name="Schikora-Tamarit M.A."/>
            <person name="Marcet-Houben M."/>
            <person name="Nosek J."/>
            <person name="Gabaldon T."/>
        </authorList>
    </citation>
    <scope>NUCLEOTIDE SEQUENCE</scope>
    <source>
        <strain evidence="9">CBS6341</strain>
    </source>
</reference>